<organism evidence="2">
    <name type="scientific">marine metagenome</name>
    <dbReference type="NCBI Taxonomy" id="408172"/>
    <lineage>
        <taxon>unclassified sequences</taxon>
        <taxon>metagenomes</taxon>
        <taxon>ecological metagenomes</taxon>
    </lineage>
</organism>
<evidence type="ECO:0000313" key="2">
    <source>
        <dbReference type="EMBL" id="SVC68108.1"/>
    </source>
</evidence>
<sequence length="34" mass="3812">MKFKVVSSNDENQDSASLEPRERISGMIGENPVF</sequence>
<protein>
    <submittedName>
        <fullName evidence="2">Uncharacterized protein</fullName>
    </submittedName>
</protein>
<feature type="non-terminal residue" evidence="2">
    <location>
        <position position="34"/>
    </location>
</feature>
<dbReference type="AlphaFoldDB" id="A0A382P5U1"/>
<feature type="compositionally biased region" description="Polar residues" evidence="1">
    <location>
        <begin position="1"/>
        <end position="16"/>
    </location>
</feature>
<proteinExistence type="predicted"/>
<reference evidence="2" key="1">
    <citation type="submission" date="2018-05" db="EMBL/GenBank/DDBJ databases">
        <authorList>
            <person name="Lanie J.A."/>
            <person name="Ng W.-L."/>
            <person name="Kazmierczak K.M."/>
            <person name="Andrzejewski T.M."/>
            <person name="Davidsen T.M."/>
            <person name="Wayne K.J."/>
            <person name="Tettelin H."/>
            <person name="Glass J.I."/>
            <person name="Rusch D."/>
            <person name="Podicherti R."/>
            <person name="Tsui H.-C.T."/>
            <person name="Winkler M.E."/>
        </authorList>
    </citation>
    <scope>NUCLEOTIDE SEQUENCE</scope>
</reference>
<feature type="region of interest" description="Disordered" evidence="1">
    <location>
        <begin position="1"/>
        <end position="34"/>
    </location>
</feature>
<dbReference type="EMBL" id="UINC01104728">
    <property type="protein sequence ID" value="SVC68108.1"/>
    <property type="molecule type" value="Genomic_DNA"/>
</dbReference>
<name>A0A382P5U1_9ZZZZ</name>
<evidence type="ECO:0000256" key="1">
    <source>
        <dbReference type="SAM" id="MobiDB-lite"/>
    </source>
</evidence>
<gene>
    <name evidence="2" type="ORF">METZ01_LOCUS320962</name>
</gene>
<accession>A0A382P5U1</accession>